<dbReference type="EMBL" id="JXTB01000356">
    <property type="protein sequence ID" value="PON44140.1"/>
    <property type="molecule type" value="Genomic_DNA"/>
</dbReference>
<dbReference type="Proteomes" id="UP000237105">
    <property type="component" value="Unassembled WGS sequence"/>
</dbReference>
<evidence type="ECO:0000313" key="1">
    <source>
        <dbReference type="EMBL" id="PON44140.1"/>
    </source>
</evidence>
<sequence>MFRVGFSLGREAKTAPFSMRASWTSFGSLRMMRVRVPILRVRMGPYWVRRCRTYSKKGFPERTTWKRFPTMGQPGGPGGRLRRFDLVFWVRRKIRPEMRKARRVKKRW</sequence>
<proteinExistence type="predicted"/>
<name>A0A2P5B5S6_PARAD</name>
<dbReference type="OrthoDB" id="10288573at2759"/>
<accession>A0A2P5B5S6</accession>
<reference evidence="2" key="1">
    <citation type="submission" date="2016-06" db="EMBL/GenBank/DDBJ databases">
        <title>Parallel loss of symbiosis genes in relatives of nitrogen-fixing non-legume Parasponia.</title>
        <authorList>
            <person name="Van Velzen R."/>
            <person name="Holmer R."/>
            <person name="Bu F."/>
            <person name="Rutten L."/>
            <person name="Van Zeijl A."/>
            <person name="Liu W."/>
            <person name="Santuari L."/>
            <person name="Cao Q."/>
            <person name="Sharma T."/>
            <person name="Shen D."/>
            <person name="Roswanjaya Y."/>
            <person name="Wardhani T."/>
            <person name="Kalhor M.S."/>
            <person name="Jansen J."/>
            <person name="Van den Hoogen J."/>
            <person name="Gungor B."/>
            <person name="Hartog M."/>
            <person name="Hontelez J."/>
            <person name="Verver J."/>
            <person name="Yang W.-C."/>
            <person name="Schijlen E."/>
            <person name="Repin R."/>
            <person name="Schilthuizen M."/>
            <person name="Schranz E."/>
            <person name="Heidstra R."/>
            <person name="Miyata K."/>
            <person name="Fedorova E."/>
            <person name="Kohlen W."/>
            <person name="Bisseling T."/>
            <person name="Smit S."/>
            <person name="Geurts R."/>
        </authorList>
    </citation>
    <scope>NUCLEOTIDE SEQUENCE [LARGE SCALE GENOMIC DNA]</scope>
    <source>
        <strain evidence="2">cv. WU1-14</strain>
    </source>
</reference>
<gene>
    <name evidence="1" type="ORF">PanWU01x14_268840</name>
</gene>
<protein>
    <submittedName>
        <fullName evidence="1">Uncharacterized protein</fullName>
    </submittedName>
</protein>
<organism evidence="1 2">
    <name type="scientific">Parasponia andersonii</name>
    <name type="common">Sponia andersonii</name>
    <dbReference type="NCBI Taxonomy" id="3476"/>
    <lineage>
        <taxon>Eukaryota</taxon>
        <taxon>Viridiplantae</taxon>
        <taxon>Streptophyta</taxon>
        <taxon>Embryophyta</taxon>
        <taxon>Tracheophyta</taxon>
        <taxon>Spermatophyta</taxon>
        <taxon>Magnoliopsida</taxon>
        <taxon>eudicotyledons</taxon>
        <taxon>Gunneridae</taxon>
        <taxon>Pentapetalae</taxon>
        <taxon>rosids</taxon>
        <taxon>fabids</taxon>
        <taxon>Rosales</taxon>
        <taxon>Cannabaceae</taxon>
        <taxon>Parasponia</taxon>
    </lineage>
</organism>
<dbReference type="AlphaFoldDB" id="A0A2P5B5S6"/>
<evidence type="ECO:0000313" key="2">
    <source>
        <dbReference type="Proteomes" id="UP000237105"/>
    </source>
</evidence>
<keyword evidence="2" id="KW-1185">Reference proteome</keyword>
<comment type="caution">
    <text evidence="1">The sequence shown here is derived from an EMBL/GenBank/DDBJ whole genome shotgun (WGS) entry which is preliminary data.</text>
</comment>